<evidence type="ECO:0000256" key="9">
    <source>
        <dbReference type="ARBA" id="ARBA00031306"/>
    </source>
</evidence>
<dbReference type="InterPro" id="IPR024932">
    <property type="entry name" value="ApbE"/>
</dbReference>
<comment type="caution">
    <text evidence="12">The sequence shown here is derived from an EMBL/GenBank/DDBJ whole genome shotgun (WGS) entry which is preliminary data.</text>
</comment>
<keyword evidence="6 11" id="KW-0479">Metal-binding</keyword>
<evidence type="ECO:0000256" key="7">
    <source>
        <dbReference type="ARBA" id="ARBA00022827"/>
    </source>
</evidence>
<dbReference type="InterPro" id="IPR003374">
    <property type="entry name" value="ApbE-like_sf"/>
</dbReference>
<dbReference type="PANTHER" id="PTHR30040:SF2">
    <property type="entry name" value="FAD:PROTEIN FMN TRANSFERASE"/>
    <property type="match status" value="1"/>
</dbReference>
<organism evidence="12 13">
    <name type="scientific">Emticicia soli</name>
    <dbReference type="NCBI Taxonomy" id="2027878"/>
    <lineage>
        <taxon>Bacteria</taxon>
        <taxon>Pseudomonadati</taxon>
        <taxon>Bacteroidota</taxon>
        <taxon>Cytophagia</taxon>
        <taxon>Cytophagales</taxon>
        <taxon>Leadbetterellaceae</taxon>
        <taxon>Emticicia</taxon>
    </lineage>
</organism>
<dbReference type="Proteomes" id="UP001597510">
    <property type="component" value="Unassembled WGS sequence"/>
</dbReference>
<keyword evidence="5 11" id="KW-0808">Transferase</keyword>
<evidence type="ECO:0000313" key="12">
    <source>
        <dbReference type="EMBL" id="MFD2522798.1"/>
    </source>
</evidence>
<dbReference type="GO" id="GO:0016740">
    <property type="term" value="F:transferase activity"/>
    <property type="evidence" value="ECO:0007669"/>
    <property type="project" value="UniProtKB-KW"/>
</dbReference>
<evidence type="ECO:0000256" key="11">
    <source>
        <dbReference type="PIRNR" id="PIRNR006268"/>
    </source>
</evidence>
<protein>
    <recommendedName>
        <fullName evidence="3 11">FAD:protein FMN transferase</fullName>
        <ecNumber evidence="2 11">2.7.1.180</ecNumber>
    </recommendedName>
    <alternativeName>
        <fullName evidence="9 11">Flavin transferase</fullName>
    </alternativeName>
</protein>
<dbReference type="Gene3D" id="3.10.520.10">
    <property type="entry name" value="ApbE-like domains"/>
    <property type="match status" value="1"/>
</dbReference>
<evidence type="ECO:0000256" key="4">
    <source>
        <dbReference type="ARBA" id="ARBA00022630"/>
    </source>
</evidence>
<evidence type="ECO:0000256" key="5">
    <source>
        <dbReference type="ARBA" id="ARBA00022679"/>
    </source>
</evidence>
<evidence type="ECO:0000256" key="10">
    <source>
        <dbReference type="ARBA" id="ARBA00048540"/>
    </source>
</evidence>
<comment type="similarity">
    <text evidence="11">Belongs to the ApbE family.</text>
</comment>
<evidence type="ECO:0000313" key="13">
    <source>
        <dbReference type="Proteomes" id="UP001597510"/>
    </source>
</evidence>
<comment type="cofactor">
    <cofactor evidence="1">
        <name>Mg(2+)</name>
        <dbReference type="ChEBI" id="CHEBI:18420"/>
    </cofactor>
</comment>
<name>A0ABW5JCJ8_9BACT</name>
<gene>
    <name evidence="12" type="ORF">ACFSR2_18000</name>
</gene>
<dbReference type="EC" id="2.7.1.180" evidence="2 11"/>
<reference evidence="13" key="1">
    <citation type="journal article" date="2019" name="Int. J. Syst. Evol. Microbiol.">
        <title>The Global Catalogue of Microorganisms (GCM) 10K type strain sequencing project: providing services to taxonomists for standard genome sequencing and annotation.</title>
        <authorList>
            <consortium name="The Broad Institute Genomics Platform"/>
            <consortium name="The Broad Institute Genome Sequencing Center for Infectious Disease"/>
            <person name="Wu L."/>
            <person name="Ma J."/>
        </authorList>
    </citation>
    <scope>NUCLEOTIDE SEQUENCE [LARGE SCALE GENOMIC DNA]</scope>
    <source>
        <strain evidence="13">KCTC 52344</strain>
    </source>
</reference>
<evidence type="ECO:0000256" key="2">
    <source>
        <dbReference type="ARBA" id="ARBA00011955"/>
    </source>
</evidence>
<dbReference type="SUPFAM" id="SSF143631">
    <property type="entry name" value="ApbE-like"/>
    <property type="match status" value="1"/>
</dbReference>
<keyword evidence="8 11" id="KW-0460">Magnesium</keyword>
<dbReference type="EMBL" id="JBHULC010000022">
    <property type="protein sequence ID" value="MFD2522798.1"/>
    <property type="molecule type" value="Genomic_DNA"/>
</dbReference>
<evidence type="ECO:0000256" key="6">
    <source>
        <dbReference type="ARBA" id="ARBA00022723"/>
    </source>
</evidence>
<dbReference type="PIRSF" id="PIRSF006268">
    <property type="entry name" value="ApbE"/>
    <property type="match status" value="1"/>
</dbReference>
<evidence type="ECO:0000256" key="8">
    <source>
        <dbReference type="ARBA" id="ARBA00022842"/>
    </source>
</evidence>
<keyword evidence="13" id="KW-1185">Reference proteome</keyword>
<keyword evidence="7 11" id="KW-0274">FAD</keyword>
<evidence type="ECO:0000256" key="1">
    <source>
        <dbReference type="ARBA" id="ARBA00001946"/>
    </source>
</evidence>
<dbReference type="Pfam" id="PF02424">
    <property type="entry name" value="ApbE"/>
    <property type="match status" value="1"/>
</dbReference>
<keyword evidence="4 11" id="KW-0285">Flavoprotein</keyword>
<comment type="catalytic activity">
    <reaction evidence="10 11">
        <text>L-threonyl-[protein] + FAD = FMN-L-threonyl-[protein] + AMP + H(+)</text>
        <dbReference type="Rhea" id="RHEA:36847"/>
        <dbReference type="Rhea" id="RHEA-COMP:11060"/>
        <dbReference type="Rhea" id="RHEA-COMP:11061"/>
        <dbReference type="ChEBI" id="CHEBI:15378"/>
        <dbReference type="ChEBI" id="CHEBI:30013"/>
        <dbReference type="ChEBI" id="CHEBI:57692"/>
        <dbReference type="ChEBI" id="CHEBI:74257"/>
        <dbReference type="ChEBI" id="CHEBI:456215"/>
        <dbReference type="EC" id="2.7.1.180"/>
    </reaction>
</comment>
<dbReference type="PANTHER" id="PTHR30040">
    <property type="entry name" value="THIAMINE BIOSYNTHESIS LIPOPROTEIN APBE"/>
    <property type="match status" value="1"/>
</dbReference>
<dbReference type="RefSeq" id="WP_340239425.1">
    <property type="nucleotide sequence ID" value="NZ_JBBEWC010000013.1"/>
</dbReference>
<evidence type="ECO:0000256" key="3">
    <source>
        <dbReference type="ARBA" id="ARBA00016337"/>
    </source>
</evidence>
<proteinExistence type="inferred from homology"/>
<accession>A0ABW5JCJ8</accession>
<sequence length="330" mass="36409">MLNRVVFIFFLLISLHSCKSNEYQKIEGTAQGTTYTITFSGGEKPYLKNAADSIFKVIDHSMSLWDSTSIISSFNKNATSQQIDAHFKNVLLKSHEIYKLSNGAFDPSVGPLIKAWSFIRKNDLPLPNAKTIDSLKQFIGFEKVSLVGSKLVKENPAIQLDFNAIAQGYTVDVVAEHLDKLGIENYLIELGGELRSKGRNPEGKSWKVGIEKPTNNETEEQNELQLVVTLDNKGLATSGNYRNFIQTEGNHLSHILDPKTGRPVAHNVVSVSVIAPTGMEADAWGTAFLVLGKEKSIGIAQKLGLEFQMVSGSKNGFEVFQTEGFKKLVQ</sequence>